<protein>
    <submittedName>
        <fullName evidence="1">Uncharacterized protein</fullName>
    </submittedName>
</protein>
<dbReference type="EMBL" id="CM042021">
    <property type="protein sequence ID" value="KAI3819758.1"/>
    <property type="molecule type" value="Genomic_DNA"/>
</dbReference>
<name>A0ACB9JGX2_9ASTR</name>
<evidence type="ECO:0000313" key="2">
    <source>
        <dbReference type="Proteomes" id="UP001056120"/>
    </source>
</evidence>
<keyword evidence="2" id="KW-1185">Reference proteome</keyword>
<dbReference type="Proteomes" id="UP001056120">
    <property type="component" value="Linkage Group LG04"/>
</dbReference>
<comment type="caution">
    <text evidence="1">The sequence shown here is derived from an EMBL/GenBank/DDBJ whole genome shotgun (WGS) entry which is preliminary data.</text>
</comment>
<organism evidence="1 2">
    <name type="scientific">Smallanthus sonchifolius</name>
    <dbReference type="NCBI Taxonomy" id="185202"/>
    <lineage>
        <taxon>Eukaryota</taxon>
        <taxon>Viridiplantae</taxon>
        <taxon>Streptophyta</taxon>
        <taxon>Embryophyta</taxon>
        <taxon>Tracheophyta</taxon>
        <taxon>Spermatophyta</taxon>
        <taxon>Magnoliopsida</taxon>
        <taxon>eudicotyledons</taxon>
        <taxon>Gunneridae</taxon>
        <taxon>Pentapetalae</taxon>
        <taxon>asterids</taxon>
        <taxon>campanulids</taxon>
        <taxon>Asterales</taxon>
        <taxon>Asteraceae</taxon>
        <taxon>Asteroideae</taxon>
        <taxon>Heliantheae alliance</taxon>
        <taxon>Millerieae</taxon>
        <taxon>Smallanthus</taxon>
    </lineage>
</organism>
<gene>
    <name evidence="1" type="ORF">L1987_13606</name>
</gene>
<proteinExistence type="predicted"/>
<evidence type="ECO:0000313" key="1">
    <source>
        <dbReference type="EMBL" id="KAI3819758.1"/>
    </source>
</evidence>
<reference evidence="2" key="1">
    <citation type="journal article" date="2022" name="Mol. Ecol. Resour.">
        <title>The genomes of chicory, endive, great burdock and yacon provide insights into Asteraceae palaeo-polyploidization history and plant inulin production.</title>
        <authorList>
            <person name="Fan W."/>
            <person name="Wang S."/>
            <person name="Wang H."/>
            <person name="Wang A."/>
            <person name="Jiang F."/>
            <person name="Liu H."/>
            <person name="Zhao H."/>
            <person name="Xu D."/>
            <person name="Zhang Y."/>
        </authorList>
    </citation>
    <scope>NUCLEOTIDE SEQUENCE [LARGE SCALE GENOMIC DNA]</scope>
    <source>
        <strain evidence="2">cv. Yunnan</strain>
    </source>
</reference>
<sequence>MATAASRSMETRVAMAMEESRSLETRTGRDEGRDEVREKAISFYLANLPKYISDKEHWLECRNYGHVVDAYIAKKRDKQGRRFAFARFIKVRNIEKMLKSLNYLKLRGMKISVNLAKFNKRGNGIDEKKVEEQPS</sequence>
<accession>A0ACB9JGX2</accession>
<reference evidence="1 2" key="2">
    <citation type="journal article" date="2022" name="Mol. Ecol. Resour.">
        <title>The genomes of chicory, endive, great burdock and yacon provide insights into Asteraceae paleo-polyploidization history and plant inulin production.</title>
        <authorList>
            <person name="Fan W."/>
            <person name="Wang S."/>
            <person name="Wang H."/>
            <person name="Wang A."/>
            <person name="Jiang F."/>
            <person name="Liu H."/>
            <person name="Zhao H."/>
            <person name="Xu D."/>
            <person name="Zhang Y."/>
        </authorList>
    </citation>
    <scope>NUCLEOTIDE SEQUENCE [LARGE SCALE GENOMIC DNA]</scope>
    <source>
        <strain evidence="2">cv. Yunnan</strain>
        <tissue evidence="1">Leaves</tissue>
    </source>
</reference>